<reference evidence="5 6" key="1">
    <citation type="submission" date="2021-06" db="EMBL/GenBank/DDBJ databases">
        <title>Bacillus sp. RD4P76, an endophyte from a halophyte.</title>
        <authorList>
            <person name="Sun J.-Q."/>
        </authorList>
    </citation>
    <scope>NUCLEOTIDE SEQUENCE [LARGE SCALE GENOMIC DNA]</scope>
    <source>
        <strain evidence="5 6">CGMCC 1.15917</strain>
    </source>
</reference>
<feature type="domain" description="HTH tetR-type" evidence="4">
    <location>
        <begin position="20"/>
        <end position="80"/>
    </location>
</feature>
<dbReference type="Proteomes" id="UP000784880">
    <property type="component" value="Unassembled WGS sequence"/>
</dbReference>
<dbReference type="RefSeq" id="WP_217067523.1">
    <property type="nucleotide sequence ID" value="NZ_JAHQCS010000134.1"/>
</dbReference>
<dbReference type="Pfam" id="PF00440">
    <property type="entry name" value="TetR_N"/>
    <property type="match status" value="1"/>
</dbReference>
<proteinExistence type="predicted"/>
<keyword evidence="2 3" id="KW-0238">DNA-binding</keyword>
<comment type="caution">
    <text evidence="5">The sequence shown here is derived from an EMBL/GenBank/DDBJ whole genome shotgun (WGS) entry which is preliminary data.</text>
</comment>
<evidence type="ECO:0000313" key="5">
    <source>
        <dbReference type="EMBL" id="MBU9713362.1"/>
    </source>
</evidence>
<dbReference type="PANTHER" id="PTHR43479">
    <property type="entry name" value="ACREF/ENVCD OPERON REPRESSOR-RELATED"/>
    <property type="match status" value="1"/>
</dbReference>
<accession>A0ABS6JKL0</accession>
<dbReference type="PROSITE" id="PS50977">
    <property type="entry name" value="HTH_TETR_2"/>
    <property type="match status" value="1"/>
</dbReference>
<keyword evidence="6" id="KW-1185">Reference proteome</keyword>
<dbReference type="PANTHER" id="PTHR43479:SF11">
    <property type="entry name" value="ACREF_ENVCD OPERON REPRESSOR-RELATED"/>
    <property type="match status" value="1"/>
</dbReference>
<dbReference type="InterPro" id="IPR001647">
    <property type="entry name" value="HTH_TetR"/>
</dbReference>
<dbReference type="InterPro" id="IPR050624">
    <property type="entry name" value="HTH-type_Tx_Regulator"/>
</dbReference>
<keyword evidence="1" id="KW-0678">Repressor</keyword>
<evidence type="ECO:0000256" key="3">
    <source>
        <dbReference type="PROSITE-ProRule" id="PRU00335"/>
    </source>
</evidence>
<evidence type="ECO:0000313" key="6">
    <source>
        <dbReference type="Proteomes" id="UP000784880"/>
    </source>
</evidence>
<organism evidence="5 6">
    <name type="scientific">Evansella tamaricis</name>
    <dbReference type="NCBI Taxonomy" id="2069301"/>
    <lineage>
        <taxon>Bacteria</taxon>
        <taxon>Bacillati</taxon>
        <taxon>Bacillota</taxon>
        <taxon>Bacilli</taxon>
        <taxon>Bacillales</taxon>
        <taxon>Bacillaceae</taxon>
        <taxon>Evansella</taxon>
    </lineage>
</organism>
<name>A0ABS6JKL0_9BACI</name>
<evidence type="ECO:0000259" key="4">
    <source>
        <dbReference type="PROSITE" id="PS50977"/>
    </source>
</evidence>
<sequence>MEIVKTVEEETIINMDDNVSDKEKKILIAAIRIMSEKGFRASRTSEIAKEAGVSEGTLFRYYPKKKDLLLALLPPLILSFFQPIITEMFSKSNAPKSSTLKYELKHFFSTRLSLLDDNKGLLKIIILESIYYPELQKSIQKLMTETVFPSLEQMIMEQIEKKHIKKMSVTTVSRILMSQLLGYFILSSYFPDQYPRDDDKEINEMVDIILNGIKR</sequence>
<feature type="DNA-binding region" description="H-T-H motif" evidence="3">
    <location>
        <begin position="43"/>
        <end position="62"/>
    </location>
</feature>
<dbReference type="EMBL" id="JAHQCS010000134">
    <property type="protein sequence ID" value="MBU9713362.1"/>
    <property type="molecule type" value="Genomic_DNA"/>
</dbReference>
<protein>
    <submittedName>
        <fullName evidence="5">TetR/AcrR family transcriptional regulator</fullName>
    </submittedName>
</protein>
<evidence type="ECO:0000256" key="2">
    <source>
        <dbReference type="ARBA" id="ARBA00023125"/>
    </source>
</evidence>
<gene>
    <name evidence="5" type="ORF">KS419_16665</name>
</gene>
<evidence type="ECO:0000256" key="1">
    <source>
        <dbReference type="ARBA" id="ARBA00022491"/>
    </source>
</evidence>